<evidence type="ECO:0000313" key="1">
    <source>
        <dbReference type="EMBL" id="QKS54315.1"/>
    </source>
</evidence>
<reference evidence="1 2" key="1">
    <citation type="submission" date="2020-06" db="EMBL/GenBank/DDBJ databases">
        <title>Complete genome of Azosprillum oryzae KACC14407.</title>
        <authorList>
            <person name="Kim M."/>
            <person name="Park Y.-J."/>
            <person name="Shin J.-H."/>
        </authorList>
    </citation>
    <scope>NUCLEOTIDE SEQUENCE [LARGE SCALE GENOMIC DNA]</scope>
    <source>
        <strain evidence="1 2">KACC 14407</strain>
        <plasmid evidence="1 2">unnamed6</plasmid>
    </source>
</reference>
<sequence>MLNETEPVTIEVIAVRKAPVGGKLLALVDVSITIHGIEFKVRGLRVSREIMNGQHATSVTAPLHRDNGGKWMSTITFPEELHEPLSDIVLNACIEQGICRMA</sequence>
<dbReference type="Proteomes" id="UP000509702">
    <property type="component" value="Plasmid unnamed6"/>
</dbReference>
<gene>
    <name evidence="1" type="ORF">HUE56_28085</name>
</gene>
<dbReference type="SUPFAM" id="SSF160537">
    <property type="entry name" value="SpoVG-like"/>
    <property type="match status" value="1"/>
</dbReference>
<dbReference type="EMBL" id="CP054621">
    <property type="protein sequence ID" value="QKS54315.1"/>
    <property type="molecule type" value="Genomic_DNA"/>
</dbReference>
<protein>
    <submittedName>
        <fullName evidence="1">Uncharacterized protein</fullName>
    </submittedName>
</protein>
<organism evidence="1 2">
    <name type="scientific">Azospirillum oryzae</name>
    <dbReference type="NCBI Taxonomy" id="286727"/>
    <lineage>
        <taxon>Bacteria</taxon>
        <taxon>Pseudomonadati</taxon>
        <taxon>Pseudomonadota</taxon>
        <taxon>Alphaproteobacteria</taxon>
        <taxon>Rhodospirillales</taxon>
        <taxon>Azospirillaceae</taxon>
        <taxon>Azospirillum</taxon>
    </lineage>
</organism>
<accession>A0A6N1AR76</accession>
<dbReference type="InterPro" id="IPR036751">
    <property type="entry name" value="SpoVG_sf"/>
</dbReference>
<name>A0A6N1AR76_9PROT</name>
<dbReference type="RefSeq" id="WP_149201487.1">
    <property type="nucleotide sequence ID" value="NZ_BSOV01000168.1"/>
</dbReference>
<dbReference type="AlphaFoldDB" id="A0A6N1AR76"/>
<keyword evidence="2" id="KW-1185">Reference proteome</keyword>
<evidence type="ECO:0000313" key="2">
    <source>
        <dbReference type="Proteomes" id="UP000509702"/>
    </source>
</evidence>
<proteinExistence type="predicted"/>
<keyword evidence="1" id="KW-0614">Plasmid</keyword>
<dbReference type="KEGG" id="aoz:HUE56_28085"/>
<dbReference type="GO" id="GO:0030435">
    <property type="term" value="P:sporulation resulting in formation of a cellular spore"/>
    <property type="evidence" value="ECO:0007669"/>
    <property type="project" value="InterPro"/>
</dbReference>
<geneLocation type="plasmid" evidence="1 2">
    <name>unnamed6</name>
</geneLocation>
<dbReference type="OrthoDB" id="7307088at2"/>